<organism evidence="2 3">
    <name type="scientific">Baia soyae</name>
    <dbReference type="NCBI Taxonomy" id="1544746"/>
    <lineage>
        <taxon>Bacteria</taxon>
        <taxon>Bacillati</taxon>
        <taxon>Bacillota</taxon>
        <taxon>Bacilli</taxon>
        <taxon>Bacillales</taxon>
        <taxon>Thermoactinomycetaceae</taxon>
        <taxon>Baia</taxon>
    </lineage>
</organism>
<dbReference type="EMBL" id="SLXV01000018">
    <property type="protein sequence ID" value="TCP68294.1"/>
    <property type="molecule type" value="Genomic_DNA"/>
</dbReference>
<protein>
    <submittedName>
        <fullName evidence="2">Uncharacterized protein</fullName>
    </submittedName>
</protein>
<sequence length="89" mass="9948">MNDVLYPLAIFLADTPAAKLEKSLGAEIGSVFLLIVIFVSVTLFWKRAFTAFLGFALFAMFVSVFVFKPELVQSLGENGFSWLFEAFLK</sequence>
<gene>
    <name evidence="2" type="ORF">EDD57_11832</name>
</gene>
<evidence type="ECO:0000313" key="2">
    <source>
        <dbReference type="EMBL" id="TCP68294.1"/>
    </source>
</evidence>
<comment type="caution">
    <text evidence="2">The sequence shown here is derived from an EMBL/GenBank/DDBJ whole genome shotgun (WGS) entry which is preliminary data.</text>
</comment>
<dbReference type="RefSeq" id="WP_131848836.1">
    <property type="nucleotide sequence ID" value="NZ_SLXV01000018.1"/>
</dbReference>
<feature type="transmembrane region" description="Helical" evidence="1">
    <location>
        <begin position="51"/>
        <end position="67"/>
    </location>
</feature>
<feature type="transmembrane region" description="Helical" evidence="1">
    <location>
        <begin position="24"/>
        <end position="45"/>
    </location>
</feature>
<proteinExistence type="predicted"/>
<reference evidence="2 3" key="1">
    <citation type="submission" date="2019-03" db="EMBL/GenBank/DDBJ databases">
        <title>Genomic Encyclopedia of Type Strains, Phase IV (KMG-IV): sequencing the most valuable type-strain genomes for metagenomic binning, comparative biology and taxonomic classification.</title>
        <authorList>
            <person name="Goeker M."/>
        </authorList>
    </citation>
    <scope>NUCLEOTIDE SEQUENCE [LARGE SCALE GENOMIC DNA]</scope>
    <source>
        <strain evidence="2 3">DSM 46831</strain>
    </source>
</reference>
<name>A0A4R2RXR1_9BACL</name>
<keyword evidence="3" id="KW-1185">Reference proteome</keyword>
<keyword evidence="1" id="KW-0812">Transmembrane</keyword>
<accession>A0A4R2RXR1</accession>
<dbReference type="OrthoDB" id="2989582at2"/>
<evidence type="ECO:0000313" key="3">
    <source>
        <dbReference type="Proteomes" id="UP000294746"/>
    </source>
</evidence>
<keyword evidence="1" id="KW-1133">Transmembrane helix</keyword>
<keyword evidence="1" id="KW-0472">Membrane</keyword>
<evidence type="ECO:0000256" key="1">
    <source>
        <dbReference type="SAM" id="Phobius"/>
    </source>
</evidence>
<dbReference type="AlphaFoldDB" id="A0A4R2RXR1"/>
<dbReference type="Proteomes" id="UP000294746">
    <property type="component" value="Unassembled WGS sequence"/>
</dbReference>